<name>A0AA47N9P8_MERPO</name>
<feature type="compositionally biased region" description="Basic and acidic residues" evidence="2">
    <location>
        <begin position="27"/>
        <end position="43"/>
    </location>
</feature>
<dbReference type="InterPro" id="IPR001878">
    <property type="entry name" value="Znf_CCHC"/>
</dbReference>
<dbReference type="PANTHER" id="PTHR47331:SF5">
    <property type="entry name" value="RIBONUCLEASE H"/>
    <property type="match status" value="1"/>
</dbReference>
<proteinExistence type="predicted"/>
<dbReference type="InterPro" id="IPR036397">
    <property type="entry name" value="RNaseH_sf"/>
</dbReference>
<evidence type="ECO:0000256" key="1">
    <source>
        <dbReference type="PROSITE-ProRule" id="PRU00047"/>
    </source>
</evidence>
<dbReference type="PROSITE" id="PS50158">
    <property type="entry name" value="ZF_CCHC"/>
    <property type="match status" value="1"/>
</dbReference>
<evidence type="ECO:0000256" key="2">
    <source>
        <dbReference type="SAM" id="MobiDB-lite"/>
    </source>
</evidence>
<dbReference type="GO" id="GO:0015074">
    <property type="term" value="P:DNA integration"/>
    <property type="evidence" value="ECO:0007669"/>
    <property type="project" value="InterPro"/>
</dbReference>
<keyword evidence="1" id="KW-0862">Zinc</keyword>
<dbReference type="InterPro" id="IPR043502">
    <property type="entry name" value="DNA/RNA_pol_sf"/>
</dbReference>
<dbReference type="Gene3D" id="3.30.420.10">
    <property type="entry name" value="Ribonuclease H-like superfamily/Ribonuclease H"/>
    <property type="match status" value="1"/>
</dbReference>
<sequence length="1863" mass="212887">MSDTNTESCHKDTGSPAEPQTTMSESAKLERLRRSERVRTLTEKGKELKEERLKTLQRRFKITYEKWRYHARVGKEILSDTVSEDDLNELTESIKATCSEVKYTYEELRRVQSPEPDVRRKVDTCVSLSDHIILKAQRQLSGHPKNEEEELWPDFGSILNSTSSRSRSHQSKHSFASSSIFSVKRNEAVAEAAAAQEVLAVLDEQDKETTELQRLEAEDKERLAQFESEKLARQQAIQERRRKLDRLEEVKKLNAARARAKVYDQAGNCGTLNLLNDVESAVDFQGSDPLFSPKPVITQTLHASSPPFVPQFPPNTSQAHPPALQPTSQAPVTQPHMVQVQNSSDVALISALAEAISASRLPTPEPAVFTGDPLKFNDWRLSFVTLIDRKNIPKNEKLYYLRQYLGGTAKKAVEGFFLLGTEAAYDSAWQLLEKRFGDPFIIGKSFRDKLHGWPKVSSKDGSELREFADFLRSCEAAMPHIKTLEVLNDCNESQKILLKLPDWLVSSWNRKVMESRLAKARYPTFKELVDFLSKEADLACDPISSIQAVKRIEAQHNIPSCDFCKRTGHILANCRKFCENTVQDRVKFVQTEKLCFGCLKTGHLSRKCDNRSTCERCQKKHPTCLHVDKLSERQTFISPKGDNNLKDKAVTKEPVSTGTTNRVTQAGLSTQTSSIVPVWVSSIKQPDQEVLVYALLDTQSDTTFILDEVAQDLDTRKENVCLRLSTMSNRSTDIPCQKLTNLQVRGYNLDKRIPLPSLFTREFIPADRAHIPTSQTAQRWPHLEQLVDKIPPPLDCEVGLLIGYNCQQALLPREILSGEENYPYAQRTDLGWSIIGCSSAASDCSDAIGTSHRVIVHQVTPIMQPSLTLRREVHFACKTHVKEINPIDIIKALESDFTEHTTEDMLVSQEDLLFLSKMKEGIRQKEDGHFELPLPFKTGKPDLPDNKLCAVHRLSALERRLRKNEQYFKDYVHFMNDIITRGDAEKVPHAELENQPAWYIPHHGVYHPHKPGKIRVVFDCSARFQDTSLNDNLLSGPDLTNTLVGVLCRFRKGSIAIMCDVERMFHQFCVAKKHQDYLRFLWWDNGDLNSKPSVYRMKVHLFGAASSPGCSNFGFKHLASQGLGKFSEESVKFIQRSFYVDDGLISVDSPGEAIHLIEESRALCRTGNLRLHKFVSNKREVLATIPPEECVQTKDLDMALGEPHIERALGVQWCIEADEFQFRVVVKENPLTRRRVLSTVASVYDPLGFVAPFILVGKQILQELCRDKVSWDEDLPDHILPKWESWLRDLPHLAALKIPRSYCPSNFGKVKHYELHNFSDASFDGYGACSYLRATKEMVGEIETTDPELRKSYVQAVKTKEERSVVNRLTKFSDWSRAVKAVARLKRFVREFKGVQPRTNDATDLEEQREAETFIIRLAFTEDIQKLKLQKEYPLSKHNKLHQLNAFLDENNILRVGGRLSKAALHHNVRHPAILPKKSHVSSLLVKHHHERIFHQGRGMTMNELRANGIWIIGCGNVVSSHIHRCVKCRRYRRTTEVQQMADLPEERTKTSPPFTYCGLDCFGPFIVKEGRKELKRYGLLFTCLCCRAVHIELLDDLTTDAFMNALRTFMAIRGPVRQLRCDQGTNFVGARRVFSELLKGMDQEQQRKIGCEFVMNVPSASHMGGVWERQIRTIRSILTAMLDKSASRLDSTTLRTFLYETMAIINSRPLSVEHLHDPTSPEPLTPNHILTMKSSVILPPPGRFCAEDLYLSKRWRRVQFLANEFWQRWKREYLLNLQQRQKWQRQSRNSQINDIVILQDDNSPRNEWKLGKVVEVQPSTDGMVRKLKLLVSDTTFEKGKLHTRATHLERPIHKVVTLIEAN</sequence>
<dbReference type="PANTHER" id="PTHR47331">
    <property type="entry name" value="PHD-TYPE DOMAIN-CONTAINING PROTEIN"/>
    <property type="match status" value="1"/>
</dbReference>
<accession>A0AA47N9P8</accession>
<dbReference type="InterPro" id="IPR040676">
    <property type="entry name" value="DUF5641"/>
</dbReference>
<keyword evidence="1" id="KW-0479">Metal-binding</keyword>
<dbReference type="SUPFAM" id="SSF53098">
    <property type="entry name" value="Ribonuclease H-like"/>
    <property type="match status" value="1"/>
</dbReference>
<dbReference type="GO" id="GO:0003676">
    <property type="term" value="F:nucleic acid binding"/>
    <property type="evidence" value="ECO:0007669"/>
    <property type="project" value="InterPro"/>
</dbReference>
<evidence type="ECO:0000259" key="4">
    <source>
        <dbReference type="PROSITE" id="PS50994"/>
    </source>
</evidence>
<dbReference type="CDD" id="cd01644">
    <property type="entry name" value="RT_pepA17"/>
    <property type="match status" value="1"/>
</dbReference>
<evidence type="ECO:0000313" key="6">
    <source>
        <dbReference type="Proteomes" id="UP001174136"/>
    </source>
</evidence>
<evidence type="ECO:0000313" key="5">
    <source>
        <dbReference type="EMBL" id="KAK0155053.1"/>
    </source>
</evidence>
<dbReference type="Proteomes" id="UP001174136">
    <property type="component" value="Unassembled WGS sequence"/>
</dbReference>
<feature type="region of interest" description="Disordered" evidence="2">
    <location>
        <begin position="302"/>
        <end position="329"/>
    </location>
</feature>
<dbReference type="SMART" id="SM00343">
    <property type="entry name" value="ZnF_C2HC"/>
    <property type="match status" value="2"/>
</dbReference>
<reference evidence="5" key="1">
    <citation type="journal article" date="2023" name="Front. Mar. Sci.">
        <title>A new Merluccius polli reference genome to investigate the effects of global change in West African waters.</title>
        <authorList>
            <person name="Mateo J.L."/>
            <person name="Blanco-Fernandez C."/>
            <person name="Garcia-Vazquez E."/>
            <person name="Machado-Schiaffino G."/>
        </authorList>
    </citation>
    <scope>NUCLEOTIDE SEQUENCE</scope>
    <source>
        <strain evidence="5">C29</strain>
        <tissue evidence="5">Fin</tissue>
    </source>
</reference>
<feature type="domain" description="CCHC-type" evidence="3">
    <location>
        <begin position="595"/>
        <end position="608"/>
    </location>
</feature>
<dbReference type="InterPro" id="IPR012337">
    <property type="entry name" value="RNaseH-like_sf"/>
</dbReference>
<protein>
    <recommendedName>
        <fullName evidence="7">Gag-pol polyprotein</fullName>
    </recommendedName>
</protein>
<dbReference type="PROSITE" id="PS50994">
    <property type="entry name" value="INTEGRASE"/>
    <property type="match status" value="1"/>
</dbReference>
<dbReference type="EMBL" id="JAOPHQ010000307">
    <property type="protein sequence ID" value="KAK0155053.1"/>
    <property type="molecule type" value="Genomic_DNA"/>
</dbReference>
<keyword evidence="6" id="KW-1185">Reference proteome</keyword>
<feature type="region of interest" description="Disordered" evidence="2">
    <location>
        <begin position="1"/>
        <end position="43"/>
    </location>
</feature>
<feature type="compositionally biased region" description="Polar residues" evidence="2">
    <location>
        <begin position="314"/>
        <end position="329"/>
    </location>
</feature>
<dbReference type="Pfam" id="PF03564">
    <property type="entry name" value="DUF1759"/>
    <property type="match status" value="1"/>
</dbReference>
<dbReference type="Pfam" id="PF18701">
    <property type="entry name" value="DUF5641"/>
    <property type="match status" value="1"/>
</dbReference>
<organism evidence="5 6">
    <name type="scientific">Merluccius polli</name>
    <name type="common">Benguela hake</name>
    <name type="synonym">Merluccius cadenati</name>
    <dbReference type="NCBI Taxonomy" id="89951"/>
    <lineage>
        <taxon>Eukaryota</taxon>
        <taxon>Metazoa</taxon>
        <taxon>Chordata</taxon>
        <taxon>Craniata</taxon>
        <taxon>Vertebrata</taxon>
        <taxon>Euteleostomi</taxon>
        <taxon>Actinopterygii</taxon>
        <taxon>Neopterygii</taxon>
        <taxon>Teleostei</taxon>
        <taxon>Neoteleostei</taxon>
        <taxon>Acanthomorphata</taxon>
        <taxon>Zeiogadaria</taxon>
        <taxon>Gadariae</taxon>
        <taxon>Gadiformes</taxon>
        <taxon>Gadoidei</taxon>
        <taxon>Merlucciidae</taxon>
        <taxon>Merluccius</taxon>
    </lineage>
</organism>
<dbReference type="Gene3D" id="4.10.60.10">
    <property type="entry name" value="Zinc finger, CCHC-type"/>
    <property type="match status" value="1"/>
</dbReference>
<dbReference type="InterPro" id="IPR005312">
    <property type="entry name" value="DUF1759"/>
</dbReference>
<evidence type="ECO:0008006" key="7">
    <source>
        <dbReference type="Google" id="ProtNLM"/>
    </source>
</evidence>
<dbReference type="Pfam" id="PF05380">
    <property type="entry name" value="Peptidase_A17"/>
    <property type="match status" value="1"/>
</dbReference>
<dbReference type="SUPFAM" id="SSF56672">
    <property type="entry name" value="DNA/RNA polymerases"/>
    <property type="match status" value="1"/>
</dbReference>
<dbReference type="InterPro" id="IPR008042">
    <property type="entry name" value="Retrotrans_Pao"/>
</dbReference>
<dbReference type="InterPro" id="IPR001584">
    <property type="entry name" value="Integrase_cat-core"/>
</dbReference>
<comment type="caution">
    <text evidence="5">The sequence shown here is derived from an EMBL/GenBank/DDBJ whole genome shotgun (WGS) entry which is preliminary data.</text>
</comment>
<evidence type="ECO:0000259" key="3">
    <source>
        <dbReference type="PROSITE" id="PS50158"/>
    </source>
</evidence>
<dbReference type="GO" id="GO:0008270">
    <property type="term" value="F:zinc ion binding"/>
    <property type="evidence" value="ECO:0007669"/>
    <property type="project" value="UniProtKB-KW"/>
</dbReference>
<keyword evidence="1" id="KW-0863">Zinc-finger</keyword>
<gene>
    <name evidence="5" type="ORF">N1851_002619</name>
</gene>
<feature type="domain" description="Integrase catalytic" evidence="4">
    <location>
        <begin position="1549"/>
        <end position="1730"/>
    </location>
</feature>